<dbReference type="AlphaFoldDB" id="A0A6A6HJ12"/>
<comment type="similarity">
    <text evidence="9">Belongs to the ZNF593/BUD20 C2H2-type zinc-finger protein family.</text>
</comment>
<dbReference type="GO" id="GO:0005634">
    <property type="term" value="C:nucleus"/>
    <property type="evidence" value="ECO:0007669"/>
    <property type="project" value="UniProtKB-SubCell"/>
</dbReference>
<dbReference type="EMBL" id="ML991780">
    <property type="protein sequence ID" value="KAF2237460.1"/>
    <property type="molecule type" value="Genomic_DNA"/>
</dbReference>
<dbReference type="PANTHER" id="PTHR46095">
    <property type="entry name" value="ZINC FINGER PROTEIN 593"/>
    <property type="match status" value="1"/>
</dbReference>
<dbReference type="Pfam" id="PF12171">
    <property type="entry name" value="zf-C2H2_jaz"/>
    <property type="match status" value="1"/>
</dbReference>
<dbReference type="Proteomes" id="UP000800092">
    <property type="component" value="Unassembled WGS sequence"/>
</dbReference>
<dbReference type="InterPro" id="IPR051879">
    <property type="entry name" value="C2H2-ZF_Maturation_Protein"/>
</dbReference>
<dbReference type="InterPro" id="IPR013087">
    <property type="entry name" value="Znf_C2H2_type"/>
</dbReference>
<keyword evidence="8" id="KW-0539">Nucleus</keyword>
<evidence type="ECO:0000256" key="8">
    <source>
        <dbReference type="ARBA" id="ARBA00023242"/>
    </source>
</evidence>
<dbReference type="GO" id="GO:0042254">
    <property type="term" value="P:ribosome biogenesis"/>
    <property type="evidence" value="ECO:0007669"/>
    <property type="project" value="UniProtKB-KW"/>
</dbReference>
<feature type="region of interest" description="Disordered" evidence="11">
    <location>
        <begin position="1"/>
        <end position="23"/>
    </location>
</feature>
<evidence type="ECO:0000256" key="3">
    <source>
        <dbReference type="ARBA" id="ARBA00022490"/>
    </source>
</evidence>
<evidence type="ECO:0000256" key="6">
    <source>
        <dbReference type="ARBA" id="ARBA00022771"/>
    </source>
</evidence>
<dbReference type="InterPro" id="IPR003604">
    <property type="entry name" value="Matrin/U1-like-C_Znf_C2H2"/>
</dbReference>
<organism evidence="13 14">
    <name type="scientific">Viridothelium virens</name>
    <name type="common">Speckled blister lichen</name>
    <name type="synonym">Trypethelium virens</name>
    <dbReference type="NCBI Taxonomy" id="1048519"/>
    <lineage>
        <taxon>Eukaryota</taxon>
        <taxon>Fungi</taxon>
        <taxon>Dikarya</taxon>
        <taxon>Ascomycota</taxon>
        <taxon>Pezizomycotina</taxon>
        <taxon>Dothideomycetes</taxon>
        <taxon>Dothideomycetes incertae sedis</taxon>
        <taxon>Trypetheliales</taxon>
        <taxon>Trypetheliaceae</taxon>
        <taxon>Viridothelium</taxon>
    </lineage>
</organism>
<evidence type="ECO:0000259" key="12">
    <source>
        <dbReference type="PROSITE" id="PS50157"/>
    </source>
</evidence>
<feature type="compositionally biased region" description="Basic residues" evidence="11">
    <location>
        <begin position="7"/>
        <end position="17"/>
    </location>
</feature>
<evidence type="ECO:0000256" key="4">
    <source>
        <dbReference type="ARBA" id="ARBA00022517"/>
    </source>
</evidence>
<keyword evidence="6 10" id="KW-0863">Zinc-finger</keyword>
<evidence type="ECO:0000256" key="10">
    <source>
        <dbReference type="PROSITE-ProRule" id="PRU00042"/>
    </source>
</evidence>
<evidence type="ECO:0000256" key="7">
    <source>
        <dbReference type="ARBA" id="ARBA00022833"/>
    </source>
</evidence>
<keyword evidence="4" id="KW-0690">Ribosome biogenesis</keyword>
<dbReference type="SUPFAM" id="SSF57667">
    <property type="entry name" value="beta-beta-alpha zinc fingers"/>
    <property type="match status" value="1"/>
</dbReference>
<dbReference type="FunFam" id="3.30.160.60:FF:000299">
    <property type="entry name" value="Zinc finger protein 593"/>
    <property type="match status" value="1"/>
</dbReference>
<gene>
    <name evidence="13" type="ORF">EV356DRAFT_530180</name>
</gene>
<evidence type="ECO:0000313" key="13">
    <source>
        <dbReference type="EMBL" id="KAF2237460.1"/>
    </source>
</evidence>
<dbReference type="Gene3D" id="3.30.160.60">
    <property type="entry name" value="Classic Zinc Finger"/>
    <property type="match status" value="1"/>
</dbReference>
<sequence>MPAIRGSKSKSKTRRRARDLDQIHADIRDEKHLTGYTNTKAAEDLPALGEWYCKSCARWFESGNNLEAHQKSKKHKKMERLLKEDPYTQKEAEAAVGLWTDNGKQDRPV</sequence>
<evidence type="ECO:0000256" key="9">
    <source>
        <dbReference type="ARBA" id="ARBA00038064"/>
    </source>
</evidence>
<keyword evidence="14" id="KW-1185">Reference proteome</keyword>
<dbReference type="GO" id="GO:0005737">
    <property type="term" value="C:cytoplasm"/>
    <property type="evidence" value="ECO:0007669"/>
    <property type="project" value="UniProtKB-SubCell"/>
</dbReference>
<evidence type="ECO:0000256" key="5">
    <source>
        <dbReference type="ARBA" id="ARBA00022723"/>
    </source>
</evidence>
<dbReference type="SMART" id="SM00451">
    <property type="entry name" value="ZnF_U1"/>
    <property type="match status" value="1"/>
</dbReference>
<keyword evidence="5" id="KW-0479">Metal-binding</keyword>
<feature type="domain" description="C2H2-type" evidence="12">
    <location>
        <begin position="51"/>
        <end position="80"/>
    </location>
</feature>
<name>A0A6A6HJ12_VIRVR</name>
<dbReference type="PROSITE" id="PS00028">
    <property type="entry name" value="ZINC_FINGER_C2H2_1"/>
    <property type="match status" value="1"/>
</dbReference>
<proteinExistence type="inferred from homology"/>
<keyword evidence="7" id="KW-0862">Zinc</keyword>
<evidence type="ECO:0000256" key="11">
    <source>
        <dbReference type="SAM" id="MobiDB-lite"/>
    </source>
</evidence>
<dbReference type="OrthoDB" id="24683at2759"/>
<dbReference type="InterPro" id="IPR022755">
    <property type="entry name" value="Znf_C2H2_jaz"/>
</dbReference>
<dbReference type="GO" id="GO:0003676">
    <property type="term" value="F:nucleic acid binding"/>
    <property type="evidence" value="ECO:0007669"/>
    <property type="project" value="InterPro"/>
</dbReference>
<keyword evidence="3" id="KW-0963">Cytoplasm</keyword>
<dbReference type="GO" id="GO:0008270">
    <property type="term" value="F:zinc ion binding"/>
    <property type="evidence" value="ECO:0007669"/>
    <property type="project" value="UniProtKB-KW"/>
</dbReference>
<reference evidence="13" key="1">
    <citation type="journal article" date="2020" name="Stud. Mycol.">
        <title>101 Dothideomycetes genomes: a test case for predicting lifestyles and emergence of pathogens.</title>
        <authorList>
            <person name="Haridas S."/>
            <person name="Albert R."/>
            <person name="Binder M."/>
            <person name="Bloem J."/>
            <person name="Labutti K."/>
            <person name="Salamov A."/>
            <person name="Andreopoulos B."/>
            <person name="Baker S."/>
            <person name="Barry K."/>
            <person name="Bills G."/>
            <person name="Bluhm B."/>
            <person name="Cannon C."/>
            <person name="Castanera R."/>
            <person name="Culley D."/>
            <person name="Daum C."/>
            <person name="Ezra D."/>
            <person name="Gonzalez J."/>
            <person name="Henrissat B."/>
            <person name="Kuo A."/>
            <person name="Liang C."/>
            <person name="Lipzen A."/>
            <person name="Lutzoni F."/>
            <person name="Magnuson J."/>
            <person name="Mondo S."/>
            <person name="Nolan M."/>
            <person name="Ohm R."/>
            <person name="Pangilinan J."/>
            <person name="Park H.-J."/>
            <person name="Ramirez L."/>
            <person name="Alfaro M."/>
            <person name="Sun H."/>
            <person name="Tritt A."/>
            <person name="Yoshinaga Y."/>
            <person name="Zwiers L.-H."/>
            <person name="Turgeon B."/>
            <person name="Goodwin S."/>
            <person name="Spatafora J."/>
            <person name="Crous P."/>
            <person name="Grigoriev I."/>
        </authorList>
    </citation>
    <scope>NUCLEOTIDE SEQUENCE</scope>
    <source>
        <strain evidence="13">Tuck. ex Michener</strain>
    </source>
</reference>
<evidence type="ECO:0000256" key="2">
    <source>
        <dbReference type="ARBA" id="ARBA00004496"/>
    </source>
</evidence>
<accession>A0A6A6HJ12</accession>
<evidence type="ECO:0000256" key="1">
    <source>
        <dbReference type="ARBA" id="ARBA00004123"/>
    </source>
</evidence>
<dbReference type="GO" id="GO:0043021">
    <property type="term" value="F:ribonucleoprotein complex binding"/>
    <property type="evidence" value="ECO:0007669"/>
    <property type="project" value="UniProtKB-ARBA"/>
</dbReference>
<evidence type="ECO:0000313" key="14">
    <source>
        <dbReference type="Proteomes" id="UP000800092"/>
    </source>
</evidence>
<dbReference type="InterPro" id="IPR036236">
    <property type="entry name" value="Znf_C2H2_sf"/>
</dbReference>
<protein>
    <recommendedName>
        <fullName evidence="12">C2H2-type domain-containing protein</fullName>
    </recommendedName>
</protein>
<dbReference type="PROSITE" id="PS50157">
    <property type="entry name" value="ZINC_FINGER_C2H2_2"/>
    <property type="match status" value="1"/>
</dbReference>
<dbReference type="PANTHER" id="PTHR46095:SF1">
    <property type="entry name" value="ZINC FINGER PROTEIN 593"/>
    <property type="match status" value="1"/>
</dbReference>
<comment type="subcellular location">
    <subcellularLocation>
        <location evidence="2">Cytoplasm</location>
    </subcellularLocation>
    <subcellularLocation>
        <location evidence="1">Nucleus</location>
    </subcellularLocation>
</comment>